<dbReference type="RefSeq" id="WP_162385039.1">
    <property type="nucleotide sequence ID" value="NZ_CP045997.1"/>
</dbReference>
<gene>
    <name evidence="1" type="ORF">GJR95_06155</name>
</gene>
<evidence type="ECO:0000313" key="2">
    <source>
        <dbReference type="Proteomes" id="UP000464577"/>
    </source>
</evidence>
<protein>
    <submittedName>
        <fullName evidence="1">Uncharacterized protein</fullName>
    </submittedName>
</protein>
<dbReference type="AlphaFoldDB" id="A0A6P1VSM1"/>
<proteinExistence type="predicted"/>
<dbReference type="KEGG" id="senf:GJR95_06155"/>
<evidence type="ECO:0000313" key="1">
    <source>
        <dbReference type="EMBL" id="QHV94619.1"/>
    </source>
</evidence>
<organism evidence="1 2">
    <name type="scientific">Spirosoma endbachense</name>
    <dbReference type="NCBI Taxonomy" id="2666025"/>
    <lineage>
        <taxon>Bacteria</taxon>
        <taxon>Pseudomonadati</taxon>
        <taxon>Bacteroidota</taxon>
        <taxon>Cytophagia</taxon>
        <taxon>Cytophagales</taxon>
        <taxon>Cytophagaceae</taxon>
        <taxon>Spirosoma</taxon>
    </lineage>
</organism>
<dbReference type="EMBL" id="CP045997">
    <property type="protein sequence ID" value="QHV94619.1"/>
    <property type="molecule type" value="Genomic_DNA"/>
</dbReference>
<dbReference type="Proteomes" id="UP000464577">
    <property type="component" value="Chromosome"/>
</dbReference>
<reference evidence="1 2" key="1">
    <citation type="submission" date="2019-11" db="EMBL/GenBank/DDBJ databases">
        <title>Spirosoma endbachense sp. nov., isolated from a natural salt meadow.</title>
        <authorList>
            <person name="Rojas J."/>
            <person name="Ambika Manirajan B."/>
            <person name="Ratering S."/>
            <person name="Suarez C."/>
            <person name="Geissler-Plaum R."/>
            <person name="Schnell S."/>
        </authorList>
    </citation>
    <scope>NUCLEOTIDE SEQUENCE [LARGE SCALE GENOMIC DNA]</scope>
    <source>
        <strain evidence="1 2">I-24</strain>
    </source>
</reference>
<name>A0A6P1VSM1_9BACT</name>
<accession>A0A6P1VSM1</accession>
<sequence>MRTSRQQVEKLIQQATNIPTLVVSIYNQYPEFSQVLNVCFVQRKERINANQFSNQSNK</sequence>
<keyword evidence="2" id="KW-1185">Reference proteome</keyword>